<sequence length="68" mass="7870">MLRITACYFLFLIHKNIGLSRKIKNVQFVKKGKLWGAMMDVQDDRGEGYVPRLHCGNGIRKFVFLLIA</sequence>
<protein>
    <recommendedName>
        <fullName evidence="3">HIRAN domain-containing protein</fullName>
    </recommendedName>
</protein>
<gene>
    <name evidence="1" type="ORF">BRE01_38000</name>
</gene>
<evidence type="ECO:0000313" key="2">
    <source>
        <dbReference type="Proteomes" id="UP000319578"/>
    </source>
</evidence>
<name>A0ABQ0TT75_9BACL</name>
<dbReference type="EMBL" id="BJON01000015">
    <property type="protein sequence ID" value="GED70098.1"/>
    <property type="molecule type" value="Genomic_DNA"/>
</dbReference>
<dbReference type="Proteomes" id="UP000319578">
    <property type="component" value="Unassembled WGS sequence"/>
</dbReference>
<proteinExistence type="predicted"/>
<evidence type="ECO:0008006" key="3">
    <source>
        <dbReference type="Google" id="ProtNLM"/>
    </source>
</evidence>
<comment type="caution">
    <text evidence="1">The sequence shown here is derived from an EMBL/GenBank/DDBJ whole genome shotgun (WGS) entry which is preliminary data.</text>
</comment>
<organism evidence="1 2">
    <name type="scientific">Brevibacillus reuszeri</name>
    <dbReference type="NCBI Taxonomy" id="54915"/>
    <lineage>
        <taxon>Bacteria</taxon>
        <taxon>Bacillati</taxon>
        <taxon>Bacillota</taxon>
        <taxon>Bacilli</taxon>
        <taxon>Bacillales</taxon>
        <taxon>Paenibacillaceae</taxon>
        <taxon>Brevibacillus</taxon>
    </lineage>
</organism>
<accession>A0ABQ0TT75</accession>
<evidence type="ECO:0000313" key="1">
    <source>
        <dbReference type="EMBL" id="GED70098.1"/>
    </source>
</evidence>
<keyword evidence="2" id="KW-1185">Reference proteome</keyword>
<reference evidence="1 2" key="1">
    <citation type="submission" date="2019-06" db="EMBL/GenBank/DDBJ databases">
        <title>Whole genome shotgun sequence of Brevibacillus reuszeri NBRC 15719.</title>
        <authorList>
            <person name="Hosoyama A."/>
            <person name="Uohara A."/>
            <person name="Ohji S."/>
            <person name="Ichikawa N."/>
        </authorList>
    </citation>
    <scope>NUCLEOTIDE SEQUENCE [LARGE SCALE GENOMIC DNA]</scope>
    <source>
        <strain evidence="1 2">NBRC 15719</strain>
    </source>
</reference>